<feature type="compositionally biased region" description="Low complexity" evidence="1">
    <location>
        <begin position="29"/>
        <end position="47"/>
    </location>
</feature>
<dbReference type="PROSITE" id="PS51820">
    <property type="entry name" value="PA14"/>
    <property type="match status" value="1"/>
</dbReference>
<evidence type="ECO:0000259" key="3">
    <source>
        <dbReference type="PROSITE" id="PS51820"/>
    </source>
</evidence>
<dbReference type="EMBL" id="ABCS01000094">
    <property type="protein sequence ID" value="EDM75352.1"/>
    <property type="molecule type" value="Genomic_DNA"/>
</dbReference>
<feature type="region of interest" description="Disordered" evidence="1">
    <location>
        <begin position="24"/>
        <end position="75"/>
    </location>
</feature>
<proteinExistence type="predicted"/>
<feature type="compositionally biased region" description="Acidic residues" evidence="1">
    <location>
        <begin position="48"/>
        <end position="63"/>
    </location>
</feature>
<dbReference type="AlphaFoldDB" id="A6GFI0"/>
<keyword evidence="5" id="KW-1185">Reference proteome</keyword>
<evidence type="ECO:0000313" key="4">
    <source>
        <dbReference type="EMBL" id="EDM75352.1"/>
    </source>
</evidence>
<dbReference type="PANTHER" id="PTHR31137">
    <property type="entry name" value="PROTEIN PSIB-RELATED-RELATED"/>
    <property type="match status" value="1"/>
</dbReference>
<dbReference type="InterPro" id="IPR051154">
    <property type="entry name" value="Prespore-cell_inducing_factor"/>
</dbReference>
<feature type="domain" description="PA14" evidence="3">
    <location>
        <begin position="204"/>
        <end position="351"/>
    </location>
</feature>
<reference evidence="4 5" key="1">
    <citation type="submission" date="2007-06" db="EMBL/GenBank/DDBJ databases">
        <authorList>
            <person name="Shimkets L."/>
            <person name="Ferriera S."/>
            <person name="Johnson J."/>
            <person name="Kravitz S."/>
            <person name="Beeson K."/>
            <person name="Sutton G."/>
            <person name="Rogers Y.-H."/>
            <person name="Friedman R."/>
            <person name="Frazier M."/>
            <person name="Venter J.C."/>
        </authorList>
    </citation>
    <scope>NUCLEOTIDE SEQUENCE [LARGE SCALE GENOMIC DNA]</scope>
    <source>
        <strain evidence="4 5">SIR-1</strain>
    </source>
</reference>
<dbReference type="eggNOG" id="COG0823">
    <property type="taxonomic scope" value="Bacteria"/>
</dbReference>
<dbReference type="PROSITE" id="PS51257">
    <property type="entry name" value="PROKAR_LIPOPROTEIN"/>
    <property type="match status" value="1"/>
</dbReference>
<dbReference type="Proteomes" id="UP000005801">
    <property type="component" value="Unassembled WGS sequence"/>
</dbReference>
<sequence length="351" mass="37893">MTRQTVRSAVLILAPLGLAVGCGDTGSEDGSTSTAFTAGTASTLTTDGDTDDDVGDEISEEEDTGPKLDMDEEGNEVCDPILPITVRDFRGFGEPGGHTDFEISARGVYHNGELYTGWNDVGCGLVEDNLGADYKPVFNAGPPIVAEGGPQVKNGVGRMQRVVSGPGCWPATTGVCNVGTCQPWTFDPPTYEIESTTSFNQWYTTTPDVNMEVELELVLAEETPGSEVYVYDSNAFFPVDGVGFGNTPGKAHNFHFTTEIHVLFEYEAGQSFTFRGDDDLWVFVNGQLALDVGGLHEDLEGTIDFDAQAAALGITPGEFYEMDIFHAERQTDESNFRIETNIRCFMPNPVG</sequence>
<evidence type="ECO:0000256" key="2">
    <source>
        <dbReference type="SAM" id="SignalP"/>
    </source>
</evidence>
<feature type="signal peptide" evidence="2">
    <location>
        <begin position="1"/>
        <end position="19"/>
    </location>
</feature>
<dbReference type="InterPro" id="IPR037524">
    <property type="entry name" value="PA14/GLEYA"/>
</dbReference>
<comment type="caution">
    <text evidence="4">The sequence shown here is derived from an EMBL/GenBank/DDBJ whole genome shotgun (WGS) entry which is preliminary data.</text>
</comment>
<dbReference type="RefSeq" id="WP_006975470.1">
    <property type="nucleotide sequence ID" value="NZ_ABCS01000094.1"/>
</dbReference>
<name>A6GFI0_9BACT</name>
<dbReference type="NCBIfam" id="TIGR02148">
    <property type="entry name" value="Fibro_Slime"/>
    <property type="match status" value="1"/>
</dbReference>
<organism evidence="4 5">
    <name type="scientific">Plesiocystis pacifica SIR-1</name>
    <dbReference type="NCBI Taxonomy" id="391625"/>
    <lineage>
        <taxon>Bacteria</taxon>
        <taxon>Pseudomonadati</taxon>
        <taxon>Myxococcota</taxon>
        <taxon>Polyangia</taxon>
        <taxon>Nannocystales</taxon>
        <taxon>Nannocystaceae</taxon>
        <taxon>Plesiocystis</taxon>
    </lineage>
</organism>
<gene>
    <name evidence="4" type="ORF">PPSIR1_15275</name>
</gene>
<dbReference type="InterPro" id="IPR011874">
    <property type="entry name" value="Fibro_Slime"/>
</dbReference>
<dbReference type="STRING" id="391625.PPSIR1_15275"/>
<evidence type="ECO:0000313" key="5">
    <source>
        <dbReference type="Proteomes" id="UP000005801"/>
    </source>
</evidence>
<feature type="chain" id="PRO_5002693949" evidence="2">
    <location>
        <begin position="20"/>
        <end position="351"/>
    </location>
</feature>
<protein>
    <submittedName>
        <fullName evidence="4">Periplasmic protein TonB links inner and outer membranes-like protein</fullName>
    </submittedName>
</protein>
<evidence type="ECO:0000256" key="1">
    <source>
        <dbReference type="SAM" id="MobiDB-lite"/>
    </source>
</evidence>
<dbReference type="GO" id="GO:0005576">
    <property type="term" value="C:extracellular region"/>
    <property type="evidence" value="ECO:0007669"/>
    <property type="project" value="TreeGrafter"/>
</dbReference>
<accession>A6GFI0</accession>
<keyword evidence="2" id="KW-0732">Signal</keyword>